<dbReference type="EMBL" id="ML213515">
    <property type="protein sequence ID" value="TFK49864.1"/>
    <property type="molecule type" value="Genomic_DNA"/>
</dbReference>
<gene>
    <name evidence="11" type="ORF">OE88DRAFT_392260</name>
</gene>
<dbReference type="Gene3D" id="1.10.630.10">
    <property type="entry name" value="Cytochrome P450"/>
    <property type="match status" value="1"/>
</dbReference>
<dbReference type="InterPro" id="IPR002401">
    <property type="entry name" value="Cyt_P450_E_grp-I"/>
</dbReference>
<dbReference type="GO" id="GO:0005506">
    <property type="term" value="F:iron ion binding"/>
    <property type="evidence" value="ECO:0007669"/>
    <property type="project" value="InterPro"/>
</dbReference>
<sequence length="526" mass="59538">MAFQTQALLFLVFVSGLLVYRWASHRRRSGGLPYPPGPKGDPIIGNLRQLPDGKKEPLHITYKKWSKIYGPVFSLESFGNRVVVLNTAHATNELLEKRGNIYSDRNPGVIRRLSTDHHFPGMDYDEEFRTYRKVVNAAFNPTAVKDYSDIQEQETYECLEHLLESPDQWFFHMRRAAGSIILRVTYDHKVTTHDDHLVEINEAAIPNNLIAVTPTAFVVNFIPWLQYMPDWFPGTNYRPFVKKVLDGHMAIRNTPWVELKERMAKGAIKPCYASRLLEMKGQITGSDDEEYIIKGTYAISPLPSPALCSSQAASAGIMYGAAVDTTLGTMASFVLAMLMHPECQKKLQAEIDSVVGRDRLPTFADEDHLPYLRWCVLETLRWMPVAPLGLAHACIQDDIYEGMFIPKGSIIVANQWAILHDETMYPKPMDFWPERWDGRFPQARDARLYAFGFNRRMCPGRHLAYRSVFIMAANLLSAFTLAPDEASPLPENVSLGTGQTFKCRFVPRSSEKAALVRSTASSLDAN</sequence>
<keyword evidence="12" id="KW-1185">Reference proteome</keyword>
<evidence type="ECO:0000256" key="8">
    <source>
        <dbReference type="ARBA" id="ARBA00023033"/>
    </source>
</evidence>
<comment type="cofactor">
    <cofactor evidence="1 9">
        <name>heme</name>
        <dbReference type="ChEBI" id="CHEBI:30413"/>
    </cofactor>
</comment>
<evidence type="ECO:0000256" key="10">
    <source>
        <dbReference type="SAM" id="SignalP"/>
    </source>
</evidence>
<feature type="binding site" description="axial binding residue" evidence="9">
    <location>
        <position position="458"/>
    </location>
    <ligand>
        <name>heme</name>
        <dbReference type="ChEBI" id="CHEBI:30413"/>
    </ligand>
    <ligandPart>
        <name>Fe</name>
        <dbReference type="ChEBI" id="CHEBI:18248"/>
    </ligandPart>
</feature>
<evidence type="ECO:0000256" key="4">
    <source>
        <dbReference type="ARBA" id="ARBA00022617"/>
    </source>
</evidence>
<evidence type="ECO:0000313" key="12">
    <source>
        <dbReference type="Proteomes" id="UP000305948"/>
    </source>
</evidence>
<keyword evidence="5 9" id="KW-0479">Metal-binding</keyword>
<evidence type="ECO:0000256" key="5">
    <source>
        <dbReference type="ARBA" id="ARBA00022723"/>
    </source>
</evidence>
<comment type="pathway">
    <text evidence="2">Secondary metabolite biosynthesis.</text>
</comment>
<organism evidence="11 12">
    <name type="scientific">Heliocybe sulcata</name>
    <dbReference type="NCBI Taxonomy" id="5364"/>
    <lineage>
        <taxon>Eukaryota</taxon>
        <taxon>Fungi</taxon>
        <taxon>Dikarya</taxon>
        <taxon>Basidiomycota</taxon>
        <taxon>Agaricomycotina</taxon>
        <taxon>Agaricomycetes</taxon>
        <taxon>Gloeophyllales</taxon>
        <taxon>Gloeophyllaceae</taxon>
        <taxon>Heliocybe</taxon>
    </lineage>
</organism>
<dbReference type="GO" id="GO:0016705">
    <property type="term" value="F:oxidoreductase activity, acting on paired donors, with incorporation or reduction of molecular oxygen"/>
    <property type="evidence" value="ECO:0007669"/>
    <property type="project" value="InterPro"/>
</dbReference>
<proteinExistence type="inferred from homology"/>
<dbReference type="CDD" id="cd11065">
    <property type="entry name" value="CYP64-like"/>
    <property type="match status" value="1"/>
</dbReference>
<protein>
    <submittedName>
        <fullName evidence="11">Cytochrome P450</fullName>
    </submittedName>
</protein>
<evidence type="ECO:0000313" key="11">
    <source>
        <dbReference type="EMBL" id="TFK49864.1"/>
    </source>
</evidence>
<dbReference type="Proteomes" id="UP000305948">
    <property type="component" value="Unassembled WGS sequence"/>
</dbReference>
<evidence type="ECO:0000256" key="2">
    <source>
        <dbReference type="ARBA" id="ARBA00005179"/>
    </source>
</evidence>
<dbReference type="GO" id="GO:0020037">
    <property type="term" value="F:heme binding"/>
    <property type="evidence" value="ECO:0007669"/>
    <property type="project" value="InterPro"/>
</dbReference>
<dbReference type="OrthoDB" id="2789670at2759"/>
<evidence type="ECO:0000256" key="3">
    <source>
        <dbReference type="ARBA" id="ARBA00010617"/>
    </source>
</evidence>
<dbReference type="SUPFAM" id="SSF48264">
    <property type="entry name" value="Cytochrome P450"/>
    <property type="match status" value="1"/>
</dbReference>
<keyword evidence="8" id="KW-0503">Monooxygenase</keyword>
<dbReference type="InterPro" id="IPR036396">
    <property type="entry name" value="Cyt_P450_sf"/>
</dbReference>
<dbReference type="PANTHER" id="PTHR46300:SF7">
    <property type="entry name" value="P450, PUTATIVE (EUROFUNG)-RELATED"/>
    <property type="match status" value="1"/>
</dbReference>
<evidence type="ECO:0000256" key="6">
    <source>
        <dbReference type="ARBA" id="ARBA00023002"/>
    </source>
</evidence>
<evidence type="ECO:0000256" key="1">
    <source>
        <dbReference type="ARBA" id="ARBA00001971"/>
    </source>
</evidence>
<keyword evidence="6" id="KW-0560">Oxidoreductase</keyword>
<accession>A0A5C3MX50</accession>
<dbReference type="PANTHER" id="PTHR46300">
    <property type="entry name" value="P450, PUTATIVE (EUROFUNG)-RELATED-RELATED"/>
    <property type="match status" value="1"/>
</dbReference>
<keyword evidence="10" id="KW-0732">Signal</keyword>
<feature type="signal peptide" evidence="10">
    <location>
        <begin position="1"/>
        <end position="23"/>
    </location>
</feature>
<keyword evidence="4 9" id="KW-0349">Heme</keyword>
<dbReference type="InterPro" id="IPR001128">
    <property type="entry name" value="Cyt_P450"/>
</dbReference>
<dbReference type="Pfam" id="PF00067">
    <property type="entry name" value="p450"/>
    <property type="match status" value="2"/>
</dbReference>
<evidence type="ECO:0000256" key="7">
    <source>
        <dbReference type="ARBA" id="ARBA00023004"/>
    </source>
</evidence>
<keyword evidence="7 9" id="KW-0408">Iron</keyword>
<dbReference type="GO" id="GO:0004497">
    <property type="term" value="F:monooxygenase activity"/>
    <property type="evidence" value="ECO:0007669"/>
    <property type="project" value="UniProtKB-KW"/>
</dbReference>
<name>A0A5C3MX50_9AGAM</name>
<dbReference type="AlphaFoldDB" id="A0A5C3MX50"/>
<dbReference type="PRINTS" id="PR00463">
    <property type="entry name" value="EP450I"/>
</dbReference>
<dbReference type="InterPro" id="IPR050364">
    <property type="entry name" value="Cytochrome_P450_fung"/>
</dbReference>
<dbReference type="STRING" id="5364.A0A5C3MX50"/>
<reference evidence="11 12" key="1">
    <citation type="journal article" date="2019" name="Nat. Ecol. Evol.">
        <title>Megaphylogeny resolves global patterns of mushroom evolution.</title>
        <authorList>
            <person name="Varga T."/>
            <person name="Krizsan K."/>
            <person name="Foldi C."/>
            <person name="Dima B."/>
            <person name="Sanchez-Garcia M."/>
            <person name="Sanchez-Ramirez S."/>
            <person name="Szollosi G.J."/>
            <person name="Szarkandi J.G."/>
            <person name="Papp V."/>
            <person name="Albert L."/>
            <person name="Andreopoulos W."/>
            <person name="Angelini C."/>
            <person name="Antonin V."/>
            <person name="Barry K.W."/>
            <person name="Bougher N.L."/>
            <person name="Buchanan P."/>
            <person name="Buyck B."/>
            <person name="Bense V."/>
            <person name="Catcheside P."/>
            <person name="Chovatia M."/>
            <person name="Cooper J."/>
            <person name="Damon W."/>
            <person name="Desjardin D."/>
            <person name="Finy P."/>
            <person name="Geml J."/>
            <person name="Haridas S."/>
            <person name="Hughes K."/>
            <person name="Justo A."/>
            <person name="Karasinski D."/>
            <person name="Kautmanova I."/>
            <person name="Kiss B."/>
            <person name="Kocsube S."/>
            <person name="Kotiranta H."/>
            <person name="LaButti K.M."/>
            <person name="Lechner B.E."/>
            <person name="Liimatainen K."/>
            <person name="Lipzen A."/>
            <person name="Lukacs Z."/>
            <person name="Mihaltcheva S."/>
            <person name="Morgado L.N."/>
            <person name="Niskanen T."/>
            <person name="Noordeloos M.E."/>
            <person name="Ohm R.A."/>
            <person name="Ortiz-Santana B."/>
            <person name="Ovrebo C."/>
            <person name="Racz N."/>
            <person name="Riley R."/>
            <person name="Savchenko A."/>
            <person name="Shiryaev A."/>
            <person name="Soop K."/>
            <person name="Spirin V."/>
            <person name="Szebenyi C."/>
            <person name="Tomsovsky M."/>
            <person name="Tulloss R.E."/>
            <person name="Uehling J."/>
            <person name="Grigoriev I.V."/>
            <person name="Vagvolgyi C."/>
            <person name="Papp T."/>
            <person name="Martin F.M."/>
            <person name="Miettinen O."/>
            <person name="Hibbett D.S."/>
            <person name="Nagy L.G."/>
        </authorList>
    </citation>
    <scope>NUCLEOTIDE SEQUENCE [LARGE SCALE GENOMIC DNA]</scope>
    <source>
        <strain evidence="11 12">OMC1185</strain>
    </source>
</reference>
<comment type="similarity">
    <text evidence="3">Belongs to the cytochrome P450 family.</text>
</comment>
<evidence type="ECO:0000256" key="9">
    <source>
        <dbReference type="PIRSR" id="PIRSR602401-1"/>
    </source>
</evidence>
<feature type="chain" id="PRO_5022684472" evidence="10">
    <location>
        <begin position="24"/>
        <end position="526"/>
    </location>
</feature>